<dbReference type="AlphaFoldDB" id="A0A975L8U3"/>
<reference evidence="4" key="1">
    <citation type="submission" date="2021-05" db="EMBL/GenBank/DDBJ databases">
        <authorList>
            <person name="Kaiqin L."/>
            <person name="Jian G."/>
        </authorList>
    </citation>
    <scope>NUCLEOTIDE SEQUENCE</scope>
    <source>
        <strain evidence="4">HDS5</strain>
    </source>
</reference>
<comment type="caution">
    <text evidence="1">Lacks conserved residue(s) required for the propagation of feature annotation.</text>
</comment>
<feature type="region of interest" description="Disordered" evidence="2">
    <location>
        <begin position="1"/>
        <end position="26"/>
    </location>
</feature>
<dbReference type="PROSITE" id="PS52019">
    <property type="entry name" value="PKS_MFAS_DH"/>
    <property type="match status" value="1"/>
</dbReference>
<dbReference type="InterPro" id="IPR049900">
    <property type="entry name" value="PKS_mFAS_DH"/>
</dbReference>
<feature type="region of interest" description="N-terminal hotdog fold" evidence="1">
    <location>
        <begin position="1"/>
        <end position="6"/>
    </location>
</feature>
<evidence type="ECO:0000313" key="5">
    <source>
        <dbReference type="Proteomes" id="UP000682416"/>
    </source>
</evidence>
<evidence type="ECO:0000256" key="1">
    <source>
        <dbReference type="PROSITE-ProRule" id="PRU01363"/>
    </source>
</evidence>
<protein>
    <submittedName>
        <fullName evidence="4">Polyketide synthase dehydratase domain-containing protein</fullName>
    </submittedName>
</protein>
<organism evidence="4 5">
    <name type="scientific">Nocardiopsis eucommiae</name>
    <dbReference type="NCBI Taxonomy" id="2831970"/>
    <lineage>
        <taxon>Bacteria</taxon>
        <taxon>Bacillati</taxon>
        <taxon>Actinomycetota</taxon>
        <taxon>Actinomycetes</taxon>
        <taxon>Streptosporangiales</taxon>
        <taxon>Nocardiopsidaceae</taxon>
        <taxon>Nocardiopsis</taxon>
    </lineage>
</organism>
<dbReference type="Proteomes" id="UP000682416">
    <property type="component" value="Chromosome"/>
</dbReference>
<evidence type="ECO:0000256" key="2">
    <source>
        <dbReference type="SAM" id="MobiDB-lite"/>
    </source>
</evidence>
<gene>
    <name evidence="4" type="ORF">KGD82_20725</name>
</gene>
<proteinExistence type="predicted"/>
<keyword evidence="5" id="KW-1185">Reference proteome</keyword>
<feature type="region of interest" description="Disordered" evidence="2">
    <location>
        <begin position="222"/>
        <end position="264"/>
    </location>
</feature>
<dbReference type="InterPro" id="IPR042104">
    <property type="entry name" value="PKS_dehydratase_sf"/>
</dbReference>
<dbReference type="Gene3D" id="3.10.129.110">
    <property type="entry name" value="Polyketide synthase dehydratase"/>
    <property type="match status" value="1"/>
</dbReference>
<feature type="region of interest" description="C-terminal hotdog fold" evidence="1">
    <location>
        <begin position="25"/>
        <end position="167"/>
    </location>
</feature>
<evidence type="ECO:0000259" key="3">
    <source>
        <dbReference type="PROSITE" id="PS52019"/>
    </source>
</evidence>
<dbReference type="Pfam" id="PF14765">
    <property type="entry name" value="PS-DH"/>
    <property type="match status" value="1"/>
</dbReference>
<name>A0A975L8U3_9ACTN</name>
<evidence type="ECO:0000313" key="4">
    <source>
        <dbReference type="EMBL" id="QVJ00842.1"/>
    </source>
</evidence>
<dbReference type="KEGG" id="nec:KGD82_20725"/>
<accession>A0A975L8U3</accession>
<sequence>MDLARRGSPGPRDQDARPRAGPPGAEASELALSAVYPLFEALGLQYGPSFRGLREVRTLGSRTWAEVGPDALPADAAALTGPHPVLLDSGLQSLLLQETGSDASRLLMPFEWGGVRRYGDRAPERVRVQLTRTGDDTYEVLVVDPEGAPVLSVDSLTVREAASAVRADRDALFHLEWEEVSAPDAAVTADPGTWAVSGGAALGIDRRPEDGDEAPAVVVVDEGRTGAPPPRGHTSGCSGRPPCAAGSRTSATRPRGSSCSPAAPCACPGTPSRRWIRPERRCGDSSPPRRPRTRGVSCCWTPIGPTSIWSGPPWPRENLVWRPGAVASTHRAWRVASPRPTRVPTRPPVVPAGVWTPTGGASLTGSPTFPCPTALWPLTRCGCRSAPPD</sequence>
<feature type="domain" description="PKS/mFAS DH" evidence="3">
    <location>
        <begin position="1"/>
        <end position="167"/>
    </location>
</feature>
<dbReference type="EMBL" id="CP074402">
    <property type="protein sequence ID" value="QVJ00842.1"/>
    <property type="molecule type" value="Genomic_DNA"/>
</dbReference>
<dbReference type="InterPro" id="IPR049551">
    <property type="entry name" value="PKS_DH_C"/>
</dbReference>